<proteinExistence type="predicted"/>
<protein>
    <submittedName>
        <fullName evidence="1">Uncharacterized protein</fullName>
    </submittedName>
</protein>
<sequence>MDSEQLIRKQPLTVELQPPENFSYGEGQPLREEDKNMVLLRQKCIPDKKLKNINVVNLLKVLKRPKKLPDFKGCRFLRNGGTALLESQGISILESQSIFGCTKKMKGSGNSDWSLWHLGESSPRGRQRELDTVPKLLSYGNPDSQEQSLAMDLLCQEQLIASPGAHILCHCLWHQGRPEKRINSLSTPQFPHR</sequence>
<comment type="caution">
    <text evidence="1">The sequence shown here is derived from an EMBL/GenBank/DDBJ whole genome shotgun (WGS) entry which is preliminary data.</text>
</comment>
<dbReference type="EMBL" id="WHWB01034824">
    <property type="protein sequence ID" value="KAJ7403625.1"/>
    <property type="molecule type" value="Genomic_DNA"/>
</dbReference>
<gene>
    <name evidence="1" type="ORF">WISP_150130</name>
</gene>
<reference evidence="1" key="1">
    <citation type="submission" date="2019-10" db="EMBL/GenBank/DDBJ databases">
        <authorList>
            <person name="Soares A.E.R."/>
            <person name="Aleixo A."/>
            <person name="Schneider P."/>
            <person name="Miyaki C.Y."/>
            <person name="Schneider M.P."/>
            <person name="Mello C."/>
            <person name="Vasconcelos A.T.R."/>
        </authorList>
    </citation>
    <scope>NUCLEOTIDE SEQUENCE</scope>
    <source>
        <tissue evidence="1">Muscle</tissue>
    </source>
</reference>
<evidence type="ECO:0000313" key="2">
    <source>
        <dbReference type="Proteomes" id="UP001145742"/>
    </source>
</evidence>
<organism evidence="1 2">
    <name type="scientific">Willisornis vidua</name>
    <name type="common">Xingu scale-backed antbird</name>
    <dbReference type="NCBI Taxonomy" id="1566151"/>
    <lineage>
        <taxon>Eukaryota</taxon>
        <taxon>Metazoa</taxon>
        <taxon>Chordata</taxon>
        <taxon>Craniata</taxon>
        <taxon>Vertebrata</taxon>
        <taxon>Euteleostomi</taxon>
        <taxon>Archelosauria</taxon>
        <taxon>Archosauria</taxon>
        <taxon>Dinosauria</taxon>
        <taxon>Saurischia</taxon>
        <taxon>Theropoda</taxon>
        <taxon>Coelurosauria</taxon>
        <taxon>Aves</taxon>
        <taxon>Neognathae</taxon>
        <taxon>Neoaves</taxon>
        <taxon>Telluraves</taxon>
        <taxon>Australaves</taxon>
        <taxon>Passeriformes</taxon>
        <taxon>Thamnophilidae</taxon>
        <taxon>Willisornis</taxon>
    </lineage>
</organism>
<keyword evidence="2" id="KW-1185">Reference proteome</keyword>
<evidence type="ECO:0000313" key="1">
    <source>
        <dbReference type="EMBL" id="KAJ7403625.1"/>
    </source>
</evidence>
<dbReference type="Proteomes" id="UP001145742">
    <property type="component" value="Unassembled WGS sequence"/>
</dbReference>
<accession>A0ABQ9CJT2</accession>
<name>A0ABQ9CJT2_9PASS</name>